<accession>A0A251TKX4</accession>
<organism evidence="3 4">
    <name type="scientific">Helianthus annuus</name>
    <name type="common">Common sunflower</name>
    <dbReference type="NCBI Taxonomy" id="4232"/>
    <lineage>
        <taxon>Eukaryota</taxon>
        <taxon>Viridiplantae</taxon>
        <taxon>Streptophyta</taxon>
        <taxon>Embryophyta</taxon>
        <taxon>Tracheophyta</taxon>
        <taxon>Spermatophyta</taxon>
        <taxon>Magnoliopsida</taxon>
        <taxon>eudicotyledons</taxon>
        <taxon>Gunneridae</taxon>
        <taxon>Pentapetalae</taxon>
        <taxon>asterids</taxon>
        <taxon>campanulids</taxon>
        <taxon>Asterales</taxon>
        <taxon>Asteraceae</taxon>
        <taxon>Asteroideae</taxon>
        <taxon>Heliantheae alliance</taxon>
        <taxon>Heliantheae</taxon>
        <taxon>Helianthus</taxon>
    </lineage>
</organism>
<keyword evidence="2" id="KW-0472">Membrane</keyword>
<name>A0A251TKX4_HELAN</name>
<dbReference type="PANTHER" id="PTHR31818:SF1">
    <property type="entry name" value="O-FUCOSYLTRANSFERASE 16"/>
    <property type="match status" value="1"/>
</dbReference>
<dbReference type="AlphaFoldDB" id="A0A251TKX4"/>
<feature type="transmembrane region" description="Helical" evidence="2">
    <location>
        <begin position="45"/>
        <end position="67"/>
    </location>
</feature>
<dbReference type="OMA" id="EINFRSH"/>
<evidence type="ECO:0000313" key="4">
    <source>
        <dbReference type="Proteomes" id="UP000215914"/>
    </source>
</evidence>
<keyword evidence="2" id="KW-0812">Transmembrane</keyword>
<dbReference type="EMBL" id="CM007899">
    <property type="protein sequence ID" value="OTG11403.1"/>
    <property type="molecule type" value="Genomic_DNA"/>
</dbReference>
<sequence>MKKKTQPHHDQNRNHNNNRSNNNNTVFGVSKGLILCRNLHLGSHLLPFVSGLIGCFLFLLALVSFLSPPINHHRVHRVRCNHSMHPIHQLDQEEINFRSHIGNTSTFLVPRGGGNLEDGIWTSSESNIYYGCSQKSEKFLDADVKTNPDRFLMIITSGGLNQQRTGVRVLLGQGLFFIK</sequence>
<reference evidence="4" key="1">
    <citation type="journal article" date="2017" name="Nature">
        <title>The sunflower genome provides insights into oil metabolism, flowering and Asterid evolution.</title>
        <authorList>
            <person name="Badouin H."/>
            <person name="Gouzy J."/>
            <person name="Grassa C.J."/>
            <person name="Murat F."/>
            <person name="Staton S.E."/>
            <person name="Cottret L."/>
            <person name="Lelandais-Briere C."/>
            <person name="Owens G.L."/>
            <person name="Carrere S."/>
            <person name="Mayjonade B."/>
            <person name="Legrand L."/>
            <person name="Gill N."/>
            <person name="Kane N.C."/>
            <person name="Bowers J.E."/>
            <person name="Hubner S."/>
            <person name="Bellec A."/>
            <person name="Berard A."/>
            <person name="Berges H."/>
            <person name="Blanchet N."/>
            <person name="Boniface M.C."/>
            <person name="Brunel D."/>
            <person name="Catrice O."/>
            <person name="Chaidir N."/>
            <person name="Claudel C."/>
            <person name="Donnadieu C."/>
            <person name="Faraut T."/>
            <person name="Fievet G."/>
            <person name="Helmstetter N."/>
            <person name="King M."/>
            <person name="Knapp S.J."/>
            <person name="Lai Z."/>
            <person name="Le Paslier M.C."/>
            <person name="Lippi Y."/>
            <person name="Lorenzon L."/>
            <person name="Mandel J.R."/>
            <person name="Marage G."/>
            <person name="Marchand G."/>
            <person name="Marquand E."/>
            <person name="Bret-Mestries E."/>
            <person name="Morien E."/>
            <person name="Nambeesan S."/>
            <person name="Nguyen T."/>
            <person name="Pegot-Espagnet P."/>
            <person name="Pouilly N."/>
            <person name="Raftis F."/>
            <person name="Sallet E."/>
            <person name="Schiex T."/>
            <person name="Thomas J."/>
            <person name="Vandecasteele C."/>
            <person name="Vares D."/>
            <person name="Vear F."/>
            <person name="Vautrin S."/>
            <person name="Crespi M."/>
            <person name="Mangin B."/>
            <person name="Burke J.M."/>
            <person name="Salse J."/>
            <person name="Munos S."/>
            <person name="Vincourt P."/>
            <person name="Rieseberg L.H."/>
            <person name="Langlade N.B."/>
        </authorList>
    </citation>
    <scope>NUCLEOTIDE SEQUENCE [LARGE SCALE GENOMIC DNA]</scope>
    <source>
        <strain evidence="4">cv. SF193</strain>
    </source>
</reference>
<evidence type="ECO:0000256" key="1">
    <source>
        <dbReference type="SAM" id="MobiDB-lite"/>
    </source>
</evidence>
<dbReference type="InParanoid" id="A0A251TKX4"/>
<evidence type="ECO:0000313" key="3">
    <source>
        <dbReference type="EMBL" id="OTG11403.1"/>
    </source>
</evidence>
<dbReference type="PANTHER" id="PTHR31818">
    <property type="entry name" value="O-FUCOSYLTRANSFERASE 16"/>
    <property type="match status" value="1"/>
</dbReference>
<feature type="region of interest" description="Disordered" evidence="1">
    <location>
        <begin position="1"/>
        <end position="23"/>
    </location>
</feature>
<dbReference type="Proteomes" id="UP000215914">
    <property type="component" value="Chromosome 10"/>
</dbReference>
<gene>
    <name evidence="3" type="ORF">HannXRQ_Chr10g0298321</name>
</gene>
<protein>
    <submittedName>
        <fullName evidence="3">Uncharacterized protein</fullName>
    </submittedName>
</protein>
<keyword evidence="2" id="KW-1133">Transmembrane helix</keyword>
<proteinExistence type="predicted"/>
<evidence type="ECO:0000256" key="2">
    <source>
        <dbReference type="SAM" id="Phobius"/>
    </source>
</evidence>
<feature type="compositionally biased region" description="Low complexity" evidence="1">
    <location>
        <begin position="14"/>
        <end position="23"/>
    </location>
</feature>
<keyword evidence="4" id="KW-1185">Reference proteome</keyword>